<dbReference type="EMBL" id="CP003071">
    <property type="protein sequence ID" value="AGA87400.1"/>
    <property type="molecule type" value="Genomic_DNA"/>
</dbReference>
<dbReference type="AlphaFoldDB" id="L0GPT9"/>
<dbReference type="InterPro" id="IPR031709">
    <property type="entry name" value="PutAbiC"/>
</dbReference>
<keyword evidence="1" id="KW-0812">Transmembrane</keyword>
<dbReference type="eggNOG" id="ENOG50331HJ">
    <property type="taxonomic scope" value="Bacteria"/>
</dbReference>
<dbReference type="KEGG" id="psh:Psest_2896"/>
<dbReference type="RefSeq" id="WP_015277649.1">
    <property type="nucleotide sequence ID" value="NC_019936.1"/>
</dbReference>
<name>L0GPT9_STUST</name>
<dbReference type="STRING" id="644801.Psest_2896"/>
<dbReference type="Pfam" id="PF16872">
    <property type="entry name" value="putAbiC"/>
    <property type="match status" value="1"/>
</dbReference>
<sequence length="337" mass="38671">MTLSKVKTLPLRMNGGVFLDVLLLILILLMVFFVWRYGWSWIDSNPDINSAQDVNAVRGQFGDKFGAINALFAGCAFAGIIFTIFLQSREIRQTKSMLEEQLKGANKNRFDGTFFELIKLHSDITSKLSDLQHNGRHAFRAFHERIILSDTDFPAFCALNKFSREEIRIIRDLRSIPDSMKSRLQAADISNLETALERGTACCDNYLDDTLAHHEEKIRRAYALAAEQHIDNYSHYFRNLYHALRFIKESDLIDEGEKQRYAKILRSQLSEPELVGLFYNSLTLISLPGREGMELGHPKMGRLLKEFDVLQNLSPRTVLHPKHLDIFDLNNGGKQHV</sequence>
<dbReference type="Proteomes" id="UP000010820">
    <property type="component" value="Chromosome"/>
</dbReference>
<organism evidence="2 3">
    <name type="scientific">Stutzerimonas stutzeri RCH2</name>
    <dbReference type="NCBI Taxonomy" id="644801"/>
    <lineage>
        <taxon>Bacteria</taxon>
        <taxon>Pseudomonadati</taxon>
        <taxon>Pseudomonadota</taxon>
        <taxon>Gammaproteobacteria</taxon>
        <taxon>Pseudomonadales</taxon>
        <taxon>Pseudomonadaceae</taxon>
        <taxon>Stutzerimonas</taxon>
    </lineage>
</organism>
<gene>
    <name evidence="2" type="ORF">Psest_2896</name>
</gene>
<accession>L0GPT9</accession>
<keyword evidence="1" id="KW-1133">Transmembrane helix</keyword>
<dbReference type="HOGENOM" id="CLU_071038_0_0_6"/>
<protein>
    <recommendedName>
        <fullName evidence="4">Phage abortive infection protein</fullName>
    </recommendedName>
</protein>
<evidence type="ECO:0000313" key="3">
    <source>
        <dbReference type="Proteomes" id="UP000010820"/>
    </source>
</evidence>
<feature type="transmembrane region" description="Helical" evidence="1">
    <location>
        <begin position="65"/>
        <end position="86"/>
    </location>
</feature>
<evidence type="ECO:0000256" key="1">
    <source>
        <dbReference type="SAM" id="Phobius"/>
    </source>
</evidence>
<reference evidence="2 3" key="1">
    <citation type="submission" date="2011-10" db="EMBL/GenBank/DDBJ databases">
        <title>Complete sequence of chromosome of Pseudomonas stutzeri RCH2.</title>
        <authorList>
            <consortium name="US DOE Joint Genome Institute"/>
            <person name="Lucas S."/>
            <person name="Han J."/>
            <person name="Lapidus A."/>
            <person name="Cheng J.-F."/>
            <person name="Goodwin L."/>
            <person name="Pitluck S."/>
            <person name="Peters L."/>
            <person name="Ovchinnikova G."/>
            <person name="Zeytun A."/>
            <person name="Lu M."/>
            <person name="Detter J.C."/>
            <person name="Han C."/>
            <person name="Tapia R."/>
            <person name="Land M."/>
            <person name="Hauser L."/>
            <person name="Kyrpides N."/>
            <person name="Ivanova N."/>
            <person name="Pagani I."/>
            <person name="Chakraborty R."/>
            <person name="Arkin A."/>
            <person name="Dehal P."/>
            <person name="Wall J."/>
            <person name="Hazen T."/>
            <person name="Woyke T."/>
        </authorList>
    </citation>
    <scope>NUCLEOTIDE SEQUENCE [LARGE SCALE GENOMIC DNA]</scope>
    <source>
        <strain evidence="2 3">RCH2</strain>
    </source>
</reference>
<evidence type="ECO:0008006" key="4">
    <source>
        <dbReference type="Google" id="ProtNLM"/>
    </source>
</evidence>
<feature type="transmembrane region" description="Helical" evidence="1">
    <location>
        <begin position="21"/>
        <end position="39"/>
    </location>
</feature>
<keyword evidence="1" id="KW-0472">Membrane</keyword>
<evidence type="ECO:0000313" key="2">
    <source>
        <dbReference type="EMBL" id="AGA87400.1"/>
    </source>
</evidence>
<proteinExistence type="predicted"/>